<proteinExistence type="predicted"/>
<reference evidence="2 3" key="1">
    <citation type="submission" date="2022-10" db="EMBL/GenBank/DDBJ databases">
        <title>High-quality genome sequences of two octocoral-associated bacteria, Endozoicomonas euniceicola EF212 and Endozoicomonas gorgoniicola PS125.</title>
        <authorList>
            <person name="Chiou Y.-J."/>
            <person name="Chen Y.-H."/>
        </authorList>
    </citation>
    <scope>NUCLEOTIDE SEQUENCE [LARGE SCALE GENOMIC DNA]</scope>
    <source>
        <strain evidence="2 3">PS125</strain>
    </source>
</reference>
<comment type="caution">
    <text evidence="2">The sequence shown here is derived from an EMBL/GenBank/DDBJ whole genome shotgun (WGS) entry which is preliminary data.</text>
</comment>
<dbReference type="InterPro" id="IPR011146">
    <property type="entry name" value="HIT-like"/>
</dbReference>
<keyword evidence="3" id="KW-1185">Reference proteome</keyword>
<dbReference type="SUPFAM" id="SSF54197">
    <property type="entry name" value="HIT-like"/>
    <property type="match status" value="1"/>
</dbReference>
<dbReference type="InterPro" id="IPR036265">
    <property type="entry name" value="HIT-like_sf"/>
</dbReference>
<evidence type="ECO:0000313" key="2">
    <source>
        <dbReference type="EMBL" id="MCW7553528.1"/>
    </source>
</evidence>
<evidence type="ECO:0000313" key="3">
    <source>
        <dbReference type="Proteomes" id="UP001209854"/>
    </source>
</evidence>
<organism evidence="2 3">
    <name type="scientific">Endozoicomonas gorgoniicola</name>
    <dbReference type="NCBI Taxonomy" id="1234144"/>
    <lineage>
        <taxon>Bacteria</taxon>
        <taxon>Pseudomonadati</taxon>
        <taxon>Pseudomonadota</taxon>
        <taxon>Gammaproteobacteria</taxon>
        <taxon>Oceanospirillales</taxon>
        <taxon>Endozoicomonadaceae</taxon>
        <taxon>Endozoicomonas</taxon>
    </lineage>
</organism>
<dbReference type="Proteomes" id="UP001209854">
    <property type="component" value="Unassembled WGS sequence"/>
</dbReference>
<accession>A0ABT3MWT7</accession>
<sequence>MEEFPLDPQLEKDCVVLGDLPLCRVLLMNDATYPWCILVPRVTEIEELFQLVDELQIQMALESGILSRYMNDLFEADKMNVAALGNKVRQLHMHHVVRKQNDAAWPEPVWGKAPAQPYSDNELAEMREKFQPLFARFG</sequence>
<gene>
    <name evidence="2" type="ORF">NX722_13015</name>
</gene>
<dbReference type="PIRSF" id="PIRSF000714">
    <property type="entry name" value="HIT"/>
    <property type="match status" value="1"/>
</dbReference>
<dbReference type="Gene3D" id="3.30.428.10">
    <property type="entry name" value="HIT-like"/>
    <property type="match status" value="1"/>
</dbReference>
<feature type="domain" description="HIT" evidence="1">
    <location>
        <begin position="10"/>
        <end position="100"/>
    </location>
</feature>
<evidence type="ECO:0000259" key="1">
    <source>
        <dbReference type="Pfam" id="PF01230"/>
    </source>
</evidence>
<dbReference type="InterPro" id="IPR026026">
    <property type="entry name" value="HIT_Hint"/>
</dbReference>
<dbReference type="EMBL" id="JAPFCC010000001">
    <property type="protein sequence ID" value="MCW7553528.1"/>
    <property type="molecule type" value="Genomic_DNA"/>
</dbReference>
<dbReference type="Pfam" id="PF01230">
    <property type="entry name" value="HIT"/>
    <property type="match status" value="1"/>
</dbReference>
<protein>
    <submittedName>
        <fullName evidence="2">HIT domain-containing protein</fullName>
    </submittedName>
</protein>
<dbReference type="RefSeq" id="WP_262568350.1">
    <property type="nucleotide sequence ID" value="NZ_JAPFCC010000001.1"/>
</dbReference>
<name>A0ABT3MWT7_9GAMM</name>